<dbReference type="RefSeq" id="WP_054404258.1">
    <property type="nucleotide sequence ID" value="NZ_LIUT01000003.1"/>
</dbReference>
<dbReference type="Pfam" id="PF04012">
    <property type="entry name" value="PspA_IM30"/>
    <property type="match status" value="1"/>
</dbReference>
<dbReference type="PANTHER" id="PTHR31088:SF6">
    <property type="entry name" value="PHAGE SHOCK PROTEIN A"/>
    <property type="match status" value="1"/>
</dbReference>
<proteinExistence type="inferred from homology"/>
<dbReference type="PANTHER" id="PTHR31088">
    <property type="entry name" value="MEMBRANE-ASSOCIATED PROTEIN VIPP1, CHLOROPLASTIC"/>
    <property type="match status" value="1"/>
</dbReference>
<accession>A0A0M1NK67</accession>
<reference evidence="4" key="1">
    <citation type="submission" date="2015-08" db="EMBL/GenBank/DDBJ databases">
        <title>Genome sequencing project for genomic taxonomy and phylogenomics of Bacillus-like bacteria.</title>
        <authorList>
            <person name="Liu B."/>
            <person name="Wang J."/>
            <person name="Zhu Y."/>
            <person name="Liu G."/>
            <person name="Chen Q."/>
            <person name="Chen Z."/>
            <person name="Lan J."/>
            <person name="Che J."/>
            <person name="Ge C."/>
            <person name="Shi H."/>
            <person name="Pan Z."/>
            <person name="Liu X."/>
        </authorList>
    </citation>
    <scope>NUCLEOTIDE SEQUENCE [LARGE SCALE GENOMIC DNA]</scope>
    <source>
        <strain evidence="4">FJAT-22460</strain>
    </source>
</reference>
<evidence type="ECO:0000313" key="4">
    <source>
        <dbReference type="Proteomes" id="UP000036932"/>
    </source>
</evidence>
<dbReference type="OrthoDB" id="9779630at2"/>
<dbReference type="InterPro" id="IPR007157">
    <property type="entry name" value="PspA_VIPP1"/>
</dbReference>
<feature type="coiled-coil region" evidence="2">
    <location>
        <begin position="101"/>
        <end position="135"/>
    </location>
</feature>
<keyword evidence="2" id="KW-0175">Coiled coil</keyword>
<name>A0A0M1NK67_9BACL</name>
<dbReference type="PATRIC" id="fig|1705565.3.peg.6030"/>
<protein>
    <submittedName>
        <fullName evidence="3">Phage-shock protein</fullName>
    </submittedName>
</protein>
<comment type="caution">
    <text evidence="3">The sequence shown here is derived from an EMBL/GenBank/DDBJ whole genome shotgun (WGS) entry which is preliminary data.</text>
</comment>
<keyword evidence="4" id="KW-1185">Reference proteome</keyword>
<evidence type="ECO:0000256" key="1">
    <source>
        <dbReference type="ARBA" id="ARBA00043985"/>
    </source>
</evidence>
<gene>
    <name evidence="3" type="ORF">AM231_20300</name>
</gene>
<evidence type="ECO:0000256" key="2">
    <source>
        <dbReference type="SAM" id="Coils"/>
    </source>
</evidence>
<dbReference type="EMBL" id="LIUT01000003">
    <property type="protein sequence ID" value="KOR82648.1"/>
    <property type="molecule type" value="Genomic_DNA"/>
</dbReference>
<sequence>MSVFRRIRDITVATLNEKLEQSQDPVRLIDQFLHSTRQDIVEAEKLQQQCQVHSRQLKQQVDQAENMRDKREEQALLALKAGEDHLAKLALQEKLIYEEKIEQYQGLLTSSLESLKEIEEQLGELRMEYQTVYSKRQYYVARVETLRLQQKMNERTGSYGGGPDVPKMFNRLEDRISDWELEARSLRDLRRMGQEYMDQAGESVSTVLEKELARLKQKLNNNSGKE</sequence>
<dbReference type="Proteomes" id="UP000036932">
    <property type="component" value="Unassembled WGS sequence"/>
</dbReference>
<evidence type="ECO:0000313" key="3">
    <source>
        <dbReference type="EMBL" id="KOR82648.1"/>
    </source>
</evidence>
<organism evidence="3 4">
    <name type="scientific">Paenibacillus solani</name>
    <dbReference type="NCBI Taxonomy" id="1705565"/>
    <lineage>
        <taxon>Bacteria</taxon>
        <taxon>Bacillati</taxon>
        <taxon>Bacillota</taxon>
        <taxon>Bacilli</taxon>
        <taxon>Bacillales</taxon>
        <taxon>Paenibacillaceae</taxon>
        <taxon>Paenibacillus</taxon>
    </lineage>
</organism>
<feature type="coiled-coil region" evidence="2">
    <location>
        <begin position="43"/>
        <end position="74"/>
    </location>
</feature>
<dbReference type="AlphaFoldDB" id="A0A0M1NK67"/>
<comment type="similarity">
    <text evidence="1">Belongs to the PspA/Vipp/IM30 family.</text>
</comment>